<sequence>MQSIPIATKFTVYCKFSYEINLDAYDLYLVAMSSVNLAGKVEEQHLCTRDIINEPHRFILWIQRSSKALAKAGPKTRMIGGLGYCSTKLAWNHSEDWLCWQRMTLVTAKTCCHFVPSSPCSNNAKSLHVGRTYRAF</sequence>
<proteinExistence type="predicted"/>
<evidence type="ECO:0000313" key="2">
    <source>
        <dbReference type="Proteomes" id="UP000694415"/>
    </source>
</evidence>
<reference evidence="1" key="2">
    <citation type="submission" date="2025-09" db="UniProtKB">
        <authorList>
            <consortium name="Ensembl"/>
        </authorList>
    </citation>
    <scope>IDENTIFICATION</scope>
</reference>
<evidence type="ECO:0000313" key="1">
    <source>
        <dbReference type="Ensembl" id="ENSMSIP00000036142.1"/>
    </source>
</evidence>
<keyword evidence="2" id="KW-1185">Reference proteome</keyword>
<dbReference type="AlphaFoldDB" id="A0A8C6N544"/>
<reference evidence="1" key="1">
    <citation type="submission" date="2025-08" db="UniProtKB">
        <authorList>
            <consortium name="Ensembl"/>
        </authorList>
    </citation>
    <scope>IDENTIFICATION</scope>
</reference>
<organism evidence="1 2">
    <name type="scientific">Mus spicilegus</name>
    <name type="common">Mound-building mouse</name>
    <dbReference type="NCBI Taxonomy" id="10103"/>
    <lineage>
        <taxon>Eukaryota</taxon>
        <taxon>Metazoa</taxon>
        <taxon>Chordata</taxon>
        <taxon>Craniata</taxon>
        <taxon>Vertebrata</taxon>
        <taxon>Euteleostomi</taxon>
        <taxon>Mammalia</taxon>
        <taxon>Eutheria</taxon>
        <taxon>Euarchontoglires</taxon>
        <taxon>Glires</taxon>
        <taxon>Rodentia</taxon>
        <taxon>Myomorpha</taxon>
        <taxon>Muroidea</taxon>
        <taxon>Muridae</taxon>
        <taxon>Murinae</taxon>
        <taxon>Mus</taxon>
        <taxon>Mus</taxon>
    </lineage>
</organism>
<dbReference type="Gene3D" id="1.10.472.10">
    <property type="entry name" value="Cyclin-like"/>
    <property type="match status" value="1"/>
</dbReference>
<dbReference type="Proteomes" id="UP000694415">
    <property type="component" value="Unplaced"/>
</dbReference>
<dbReference type="InterPro" id="IPR036915">
    <property type="entry name" value="Cyclin-like_sf"/>
</dbReference>
<accession>A0A8C6N544</accession>
<dbReference type="SUPFAM" id="SSF47954">
    <property type="entry name" value="Cyclin-like"/>
    <property type="match status" value="1"/>
</dbReference>
<dbReference type="Ensembl" id="ENSMSIT00000045507.1">
    <property type="protein sequence ID" value="ENSMSIP00000036142.1"/>
    <property type="gene ID" value="ENSMSIG00000030072.1"/>
</dbReference>
<protein>
    <submittedName>
        <fullName evidence="1">Uncharacterized protein</fullName>
    </submittedName>
</protein>
<name>A0A8C6N544_MUSSI</name>